<dbReference type="EMBL" id="QKLP01000018">
    <property type="protein sequence ID" value="PYF42176.1"/>
    <property type="molecule type" value="Genomic_DNA"/>
</dbReference>
<evidence type="ECO:0000256" key="1">
    <source>
        <dbReference type="ARBA" id="ARBA00010923"/>
    </source>
</evidence>
<keyword evidence="3" id="KW-0238">DNA-binding</keyword>
<dbReference type="Gene3D" id="3.90.220.20">
    <property type="entry name" value="DNA methylase specificity domains"/>
    <property type="match status" value="1"/>
</dbReference>
<organism evidence="5 6">
    <name type="scientific">Metamycoplasma alkalescens</name>
    <dbReference type="NCBI Taxonomy" id="45363"/>
    <lineage>
        <taxon>Bacteria</taxon>
        <taxon>Bacillati</taxon>
        <taxon>Mycoplasmatota</taxon>
        <taxon>Mycoplasmoidales</taxon>
        <taxon>Metamycoplasmataceae</taxon>
        <taxon>Metamycoplasma</taxon>
    </lineage>
</organism>
<dbReference type="Pfam" id="PF01420">
    <property type="entry name" value="Methylase_S"/>
    <property type="match status" value="1"/>
</dbReference>
<dbReference type="GO" id="GO:0003677">
    <property type="term" value="F:DNA binding"/>
    <property type="evidence" value="ECO:0007669"/>
    <property type="project" value="UniProtKB-KW"/>
</dbReference>
<proteinExistence type="inferred from homology"/>
<comment type="caution">
    <text evidence="5">The sequence shown here is derived from an EMBL/GenBank/DDBJ whole genome shotgun (WGS) entry which is preliminary data.</text>
</comment>
<protein>
    <submittedName>
        <fullName evidence="5">Type I restriction enzyme S subunit</fullName>
    </submittedName>
</protein>
<keyword evidence="2" id="KW-0680">Restriction system</keyword>
<sequence length="120" mass="13658">MGNVGKAGTVFHRKGLFYATSHCGILSKKQNTPNSFFANSLSRNIKKYVTWVAMPMLTTNTMSNLKILITKNVFEQNKISDLIDNINLLITLHQRGFFGGENEEKWNFIIQIFSKLNICV</sequence>
<accession>A0A318U405</accession>
<gene>
    <name evidence="5" type="ORF">BCF88_1183</name>
</gene>
<comment type="similarity">
    <text evidence="1">Belongs to the type-I restriction system S methylase family.</text>
</comment>
<dbReference type="InterPro" id="IPR044946">
    <property type="entry name" value="Restrct_endonuc_typeI_TRD_sf"/>
</dbReference>
<dbReference type="InterPro" id="IPR000055">
    <property type="entry name" value="Restrct_endonuc_typeI_TRD"/>
</dbReference>
<dbReference type="SUPFAM" id="SSF116734">
    <property type="entry name" value="DNA methylase specificity domain"/>
    <property type="match status" value="1"/>
</dbReference>
<evidence type="ECO:0000259" key="4">
    <source>
        <dbReference type="Pfam" id="PF01420"/>
    </source>
</evidence>
<dbReference type="RefSeq" id="WP_170107401.1">
    <property type="nucleotide sequence ID" value="NZ_LS991949.1"/>
</dbReference>
<dbReference type="GO" id="GO:0009307">
    <property type="term" value="P:DNA restriction-modification system"/>
    <property type="evidence" value="ECO:0007669"/>
    <property type="project" value="UniProtKB-KW"/>
</dbReference>
<name>A0A318U405_9BACT</name>
<reference evidence="5 6" key="1">
    <citation type="submission" date="2018-06" db="EMBL/GenBank/DDBJ databases">
        <title>Genomic Encyclopedia of Archaeal and Bacterial Type Strains, Phase II (KMG-II): from individual species to whole genera.</title>
        <authorList>
            <person name="Goeker M."/>
        </authorList>
    </citation>
    <scope>NUCLEOTIDE SEQUENCE [LARGE SCALE GENOMIC DNA]</scope>
    <source>
        <strain evidence="5 6">ATCC 29103</strain>
    </source>
</reference>
<evidence type="ECO:0000313" key="5">
    <source>
        <dbReference type="EMBL" id="PYF42176.1"/>
    </source>
</evidence>
<dbReference type="Proteomes" id="UP000247715">
    <property type="component" value="Unassembled WGS sequence"/>
</dbReference>
<evidence type="ECO:0000256" key="2">
    <source>
        <dbReference type="ARBA" id="ARBA00022747"/>
    </source>
</evidence>
<feature type="domain" description="Type I restriction modification DNA specificity" evidence="4">
    <location>
        <begin position="5"/>
        <end position="94"/>
    </location>
</feature>
<evidence type="ECO:0000313" key="6">
    <source>
        <dbReference type="Proteomes" id="UP000247715"/>
    </source>
</evidence>
<dbReference type="AlphaFoldDB" id="A0A318U405"/>
<evidence type="ECO:0000256" key="3">
    <source>
        <dbReference type="ARBA" id="ARBA00023125"/>
    </source>
</evidence>